<proteinExistence type="predicted"/>
<reference evidence="2" key="1">
    <citation type="journal article" date="2013" name="Genetics">
        <title>The draft genome and transcriptome of Panagrellus redivivus are shaped by the harsh demands of a free-living lifestyle.</title>
        <authorList>
            <person name="Srinivasan J."/>
            <person name="Dillman A.R."/>
            <person name="Macchietto M.G."/>
            <person name="Heikkinen L."/>
            <person name="Lakso M."/>
            <person name="Fracchia K.M."/>
            <person name="Antoshechkin I."/>
            <person name="Mortazavi A."/>
            <person name="Wong G."/>
            <person name="Sternberg P.W."/>
        </authorList>
    </citation>
    <scope>NUCLEOTIDE SEQUENCE [LARGE SCALE GENOMIC DNA]</scope>
    <source>
        <strain evidence="2">MT8872</strain>
    </source>
</reference>
<sequence length="87" mass="9186">MTSSLDPDDAVSRCQCHLNPICAIVTRVQSTFFAPSIVGSSGQAIPSTFTPPKSAMPKMGSPRSSDAIDGRNKSFVAKNSLRHPPSP</sequence>
<evidence type="ECO:0000313" key="2">
    <source>
        <dbReference type="Proteomes" id="UP000492821"/>
    </source>
</evidence>
<feature type="region of interest" description="Disordered" evidence="1">
    <location>
        <begin position="43"/>
        <end position="87"/>
    </location>
</feature>
<name>A0A7E4UXS5_PANRE</name>
<evidence type="ECO:0000256" key="1">
    <source>
        <dbReference type="SAM" id="MobiDB-lite"/>
    </source>
</evidence>
<dbReference type="Proteomes" id="UP000492821">
    <property type="component" value="Unassembled WGS sequence"/>
</dbReference>
<evidence type="ECO:0000313" key="3">
    <source>
        <dbReference type="WBParaSite" id="Pan_g14107.t1"/>
    </source>
</evidence>
<accession>A0A7E4UXS5</accession>
<protein>
    <submittedName>
        <fullName evidence="3">Uncharacterized protein</fullName>
    </submittedName>
</protein>
<reference evidence="3" key="2">
    <citation type="submission" date="2020-10" db="UniProtKB">
        <authorList>
            <consortium name="WormBaseParasite"/>
        </authorList>
    </citation>
    <scope>IDENTIFICATION</scope>
</reference>
<keyword evidence="2" id="KW-1185">Reference proteome</keyword>
<dbReference type="WBParaSite" id="Pan_g14107.t1">
    <property type="protein sequence ID" value="Pan_g14107.t1"/>
    <property type="gene ID" value="Pan_g14107"/>
</dbReference>
<dbReference type="AlphaFoldDB" id="A0A7E4UXS5"/>
<organism evidence="2 3">
    <name type="scientific">Panagrellus redivivus</name>
    <name type="common">Microworm</name>
    <dbReference type="NCBI Taxonomy" id="6233"/>
    <lineage>
        <taxon>Eukaryota</taxon>
        <taxon>Metazoa</taxon>
        <taxon>Ecdysozoa</taxon>
        <taxon>Nematoda</taxon>
        <taxon>Chromadorea</taxon>
        <taxon>Rhabditida</taxon>
        <taxon>Tylenchina</taxon>
        <taxon>Panagrolaimomorpha</taxon>
        <taxon>Panagrolaimoidea</taxon>
        <taxon>Panagrolaimidae</taxon>
        <taxon>Panagrellus</taxon>
    </lineage>
</organism>